<evidence type="ECO:0000256" key="1">
    <source>
        <dbReference type="ARBA" id="ARBA00022801"/>
    </source>
</evidence>
<evidence type="ECO:0000259" key="3">
    <source>
        <dbReference type="Pfam" id="PF02275"/>
    </source>
</evidence>
<feature type="region of interest" description="Disordered" evidence="2">
    <location>
        <begin position="1005"/>
        <end position="1048"/>
    </location>
</feature>
<dbReference type="EMBL" id="GL833191">
    <property type="protein sequence ID" value="EGB03139.1"/>
    <property type="molecule type" value="Genomic_DNA"/>
</dbReference>
<feature type="region of interest" description="Disordered" evidence="2">
    <location>
        <begin position="600"/>
        <end position="619"/>
    </location>
</feature>
<keyword evidence="1" id="KW-0378">Hydrolase</keyword>
<dbReference type="InterPro" id="IPR029132">
    <property type="entry name" value="CBAH/NAAA_C"/>
</dbReference>
<feature type="region of interest" description="Disordered" evidence="2">
    <location>
        <begin position="1062"/>
        <end position="1085"/>
    </location>
</feature>
<feature type="compositionally biased region" description="Basic and acidic residues" evidence="2">
    <location>
        <begin position="1018"/>
        <end position="1042"/>
    </location>
</feature>
<dbReference type="Gene3D" id="3.60.60.10">
    <property type="entry name" value="Penicillin V Acylase, Chain A"/>
    <property type="match status" value="1"/>
</dbReference>
<reference evidence="4 5" key="1">
    <citation type="journal article" date="2011" name="Proc. Natl. Acad. Sci. U.S.A.">
        <title>Niche of harmful alga Aureococcus anophagefferens revealed through ecogenomics.</title>
        <authorList>
            <person name="Gobler C.J."/>
            <person name="Berry D.L."/>
            <person name="Dyhrman S.T."/>
            <person name="Wilhelm S.W."/>
            <person name="Salamov A."/>
            <person name="Lobanov A.V."/>
            <person name="Zhang Y."/>
            <person name="Collier J.L."/>
            <person name="Wurch L.L."/>
            <person name="Kustka A.B."/>
            <person name="Dill B.D."/>
            <person name="Shah M."/>
            <person name="VerBerkmoes N.C."/>
            <person name="Kuo A."/>
            <person name="Terry A."/>
            <person name="Pangilinan J."/>
            <person name="Lindquist E.A."/>
            <person name="Lucas S."/>
            <person name="Paulsen I.T."/>
            <person name="Hattenrath-Lehmann T.K."/>
            <person name="Talmage S.C."/>
            <person name="Walker E.A."/>
            <person name="Koch F."/>
            <person name="Burson A.M."/>
            <person name="Marcoval M.A."/>
            <person name="Tang Y.Z."/>
            <person name="Lecleir G.R."/>
            <person name="Coyne K.J."/>
            <person name="Berg G.M."/>
            <person name="Bertrand E.M."/>
            <person name="Saito M.A."/>
            <person name="Gladyshev V.N."/>
            <person name="Grigoriev I.V."/>
        </authorList>
    </citation>
    <scope>NUCLEOTIDE SEQUENCE [LARGE SCALE GENOMIC DNA]</scope>
    <source>
        <strain evidence="5">CCMP 1984</strain>
    </source>
</reference>
<dbReference type="AlphaFoldDB" id="F0YP21"/>
<dbReference type="Gene3D" id="2.120.10.80">
    <property type="entry name" value="Kelch-type beta propeller"/>
    <property type="match status" value="2"/>
</dbReference>
<dbReference type="InterPro" id="IPR006652">
    <property type="entry name" value="Kelch_1"/>
</dbReference>
<dbReference type="InterPro" id="IPR015915">
    <property type="entry name" value="Kelch-typ_b-propeller"/>
</dbReference>
<dbReference type="InterPro" id="IPR011043">
    <property type="entry name" value="Gal_Oxase/kelch_b-propeller"/>
</dbReference>
<feature type="compositionally biased region" description="Low complexity" evidence="2">
    <location>
        <begin position="1068"/>
        <end position="1084"/>
    </location>
</feature>
<dbReference type="InterPro" id="IPR036047">
    <property type="entry name" value="F-box-like_dom_sf"/>
</dbReference>
<dbReference type="GeneID" id="20226692"/>
<dbReference type="Pfam" id="PF02275">
    <property type="entry name" value="CBAH"/>
    <property type="match status" value="1"/>
</dbReference>
<organism evidence="5">
    <name type="scientific">Aureococcus anophagefferens</name>
    <name type="common">Harmful bloom alga</name>
    <dbReference type="NCBI Taxonomy" id="44056"/>
    <lineage>
        <taxon>Eukaryota</taxon>
        <taxon>Sar</taxon>
        <taxon>Stramenopiles</taxon>
        <taxon>Ochrophyta</taxon>
        <taxon>Pelagophyceae</taxon>
        <taxon>Pelagomonadales</taxon>
        <taxon>Pelagomonadaceae</taxon>
        <taxon>Aureococcus</taxon>
    </lineage>
</organism>
<feature type="compositionally biased region" description="Acidic residues" evidence="2">
    <location>
        <begin position="1006"/>
        <end position="1017"/>
    </location>
</feature>
<evidence type="ECO:0000313" key="5">
    <source>
        <dbReference type="Proteomes" id="UP000002729"/>
    </source>
</evidence>
<dbReference type="PANTHER" id="PTHR23244">
    <property type="entry name" value="KELCH REPEAT DOMAIN"/>
    <property type="match status" value="1"/>
</dbReference>
<dbReference type="SUPFAM" id="SSF56235">
    <property type="entry name" value="N-terminal nucleophile aminohydrolases (Ntn hydrolases)"/>
    <property type="match status" value="1"/>
</dbReference>
<gene>
    <name evidence="4" type="ORF">AURANDRAFT_68265</name>
</gene>
<evidence type="ECO:0000256" key="2">
    <source>
        <dbReference type="SAM" id="MobiDB-lite"/>
    </source>
</evidence>
<dbReference type="InterPro" id="IPR029055">
    <property type="entry name" value="Ntn_hydrolases_N"/>
</dbReference>
<dbReference type="Proteomes" id="UP000002729">
    <property type="component" value="Unassembled WGS sequence"/>
</dbReference>
<accession>F0YP21</accession>
<feature type="domain" description="Choloylglycine hydrolase/NAAA C-terminal" evidence="3">
    <location>
        <begin position="8"/>
        <end position="188"/>
    </location>
</feature>
<feature type="region of interest" description="Disordered" evidence="2">
    <location>
        <begin position="925"/>
        <end position="954"/>
    </location>
</feature>
<sequence>MGDVMQRAHWSVADAAGSSVVVEYVGGALRLHENSRLGVLTNDPPFEWHLQHLDQFAGYDTREYQAAWGLEAVDVEGGATVPAVASHGLNTRMLPGGYTPPDRFVKMFLLRETAVAHEAPKTADDAIAVAAGLVNTVHIVRGTVPKLSKVDGYEWTNWAVLKLPGKRQFLVRAYSDMQWRRVDLTALDFSGKAYADVPLYRDLDAGIADIKLPRVTKRRGGRLHSLGDDILVSILALLPRSSHASADAVSKKWRALVRNEALVGARRAFGGEAFVVAVGGRDDGSIQNNGRVSLLVDGKTWVECAPLPDPVTMHQAVFCAEELYVLGGNHAERMSFGVPESCGCVMIFSPPRNAWRASAPLQSARALPGLCSCSGEIYVVGGLDTKHKRGAWAGSYKDMGHISKLNPDSLVWTELPKMPYPVHETPCVTVGKEIYVIGGNVDLHDDMFKCGIVQIFDTEALAWRVLDVEAPVASPVPIAHGSTIYCLGGASSGARPPRVLDFSTVDDEDSEDEDERYESPFQFLTDGEVNRRVKKSREGVPGATMRVRMLAMRDTFSDCWEFDAASGEWREITFVQMSPPPRRGHTCSFASGYKLADAADEQNDAGARSEDALSQTGGSLCRNQPLLGGSLADFGMAGEGGEGNGEGADAAANVSLRLNGLQEEEAPRYVVLVGGAGPDPKGFENVLGQPQWALDLATMRWFHLPCTGCVDAAARFEHTTTKIGEKLWVVGGMTLPYCDVQADPNQDITQPTVTTSTLKWGSALQDIASLDLETLVWTRLDFDGPSHPIHGHAACESPTRPGELLIVGGYERVKKRHLMQRRNTVNTLLPKAHGSSHPSLGDTTPPPVAELLPSHEDLEDTVTIRAIRVTDDVPLMRKLPTRGQPPPPSYGMVCLPWNGHKLSMSKLRRDRGAELEERGIVIPGGSKRNLRRGSQAAARAEEKKAAERAGGPRVQGVTAQALVNQGPCLLFYGGARTKKLHPTDPQDGFSSSELYLYDCLWAPPESESDADPDDAPEDLLKDLSTSKKDADSVQRPDDDRSRASFGDHASLGDHGSLALLPNGGLSFAPSTESGPGGASSSSRAAQKKSEADLRFFLDQLEVHGGELPGGYDAMKQIILQRRPDHTTSKLRRGEKIKFFKHGLAPRPDASGTFVTLGHMVKTLARDAGLGAVSLAKIDCEGCEFDVFREPATQAALKHVLHLNLEVHFLLGGEAVANADRVARMAALWADVAPLMVPFSKEPNIQFAPDCVEYAFVNAGAIL</sequence>
<dbReference type="eggNOG" id="KOG4441">
    <property type="taxonomic scope" value="Eukaryota"/>
</dbReference>
<dbReference type="SMART" id="SM00612">
    <property type="entry name" value="Kelch"/>
    <property type="match status" value="3"/>
</dbReference>
<dbReference type="OrthoDB" id="10250130at2759"/>
<dbReference type="RefSeq" id="XP_009042159.1">
    <property type="nucleotide sequence ID" value="XM_009043911.1"/>
</dbReference>
<protein>
    <recommendedName>
        <fullName evidence="3">Choloylglycine hydrolase/NAAA C-terminal domain-containing protein</fullName>
    </recommendedName>
</protein>
<evidence type="ECO:0000313" key="4">
    <source>
        <dbReference type="EMBL" id="EGB03139.1"/>
    </source>
</evidence>
<name>F0YP21_AURAN</name>
<dbReference type="SUPFAM" id="SSF50965">
    <property type="entry name" value="Galactose oxidase, central domain"/>
    <property type="match status" value="1"/>
</dbReference>
<keyword evidence="5" id="KW-1185">Reference proteome</keyword>
<dbReference type="KEGG" id="aaf:AURANDRAFT_68265"/>
<dbReference type="InParanoid" id="F0YP21"/>
<dbReference type="GO" id="GO:0016787">
    <property type="term" value="F:hydrolase activity"/>
    <property type="evidence" value="ECO:0007669"/>
    <property type="project" value="UniProtKB-KW"/>
</dbReference>
<proteinExistence type="predicted"/>
<dbReference type="SUPFAM" id="SSF117281">
    <property type="entry name" value="Kelch motif"/>
    <property type="match status" value="1"/>
</dbReference>
<dbReference type="SUPFAM" id="SSF81383">
    <property type="entry name" value="F-box domain"/>
    <property type="match status" value="1"/>
</dbReference>